<proteinExistence type="predicted"/>
<name>A0A084SW78_9BACT</name>
<dbReference type="EMBL" id="JPMI01000080">
    <property type="protein sequence ID" value="KFA92713.1"/>
    <property type="molecule type" value="Genomic_DNA"/>
</dbReference>
<dbReference type="Gene3D" id="6.10.140.1430">
    <property type="match status" value="1"/>
</dbReference>
<feature type="region of interest" description="Disordered" evidence="1">
    <location>
        <begin position="235"/>
        <end position="288"/>
    </location>
</feature>
<gene>
    <name evidence="2" type="ORF">Q664_14045</name>
</gene>
<dbReference type="Proteomes" id="UP000028547">
    <property type="component" value="Unassembled WGS sequence"/>
</dbReference>
<feature type="region of interest" description="Disordered" evidence="1">
    <location>
        <begin position="95"/>
        <end position="135"/>
    </location>
</feature>
<dbReference type="AlphaFoldDB" id="A0A084SW78"/>
<reference evidence="2 3" key="1">
    <citation type="submission" date="2014-07" db="EMBL/GenBank/DDBJ databases">
        <title>Draft Genome Sequence of Gephyronic Acid Producer, Cystobacter violaceus Strain Cb vi76.</title>
        <authorList>
            <person name="Stevens D.C."/>
            <person name="Young J."/>
            <person name="Carmichael R."/>
            <person name="Tan J."/>
            <person name="Taylor R.E."/>
        </authorList>
    </citation>
    <scope>NUCLEOTIDE SEQUENCE [LARGE SCALE GENOMIC DNA]</scope>
    <source>
        <strain evidence="2 3">Cb vi76</strain>
    </source>
</reference>
<accession>A0A084SW78</accession>
<comment type="caution">
    <text evidence="2">The sequence shown here is derived from an EMBL/GenBank/DDBJ whole genome shotgun (WGS) entry which is preliminary data.</text>
</comment>
<evidence type="ECO:0000256" key="1">
    <source>
        <dbReference type="SAM" id="MobiDB-lite"/>
    </source>
</evidence>
<organism evidence="2 3">
    <name type="scientific">Archangium violaceum Cb vi76</name>
    <dbReference type="NCBI Taxonomy" id="1406225"/>
    <lineage>
        <taxon>Bacteria</taxon>
        <taxon>Pseudomonadati</taxon>
        <taxon>Myxococcota</taxon>
        <taxon>Myxococcia</taxon>
        <taxon>Myxococcales</taxon>
        <taxon>Cystobacterineae</taxon>
        <taxon>Archangiaceae</taxon>
        <taxon>Archangium</taxon>
    </lineage>
</organism>
<evidence type="ECO:0000313" key="2">
    <source>
        <dbReference type="EMBL" id="KFA92713.1"/>
    </source>
</evidence>
<sequence length="288" mass="31615">MSELADELARRMEPEHLKAIAAEKVSDLKEQARERAVEKVDEIKTQARETVMRKSHEVKERADTPRGWSMLGAILGAGVGSMLMKKAFDVRQHSSGSSRMYGDYDRELPSLVPSPDGGLMRPTGDKLGSPGSDNLKERASEAMDMAKDKASDLKERASGLVDRARDKTHGLRERIPDRGEIRHQASDWYGTVSENPVLLAIGGLAIGALFASFIPVTNRERQLIEPAKAKVKERISTLGDQLESKLSGQDADEGGRDEEFQASASSESERERGAIPPLPPLDDFTSVH</sequence>
<protein>
    <recommendedName>
        <fullName evidence="4">DUF3618 domain-containing protein</fullName>
    </recommendedName>
</protein>
<evidence type="ECO:0000313" key="3">
    <source>
        <dbReference type="Proteomes" id="UP000028547"/>
    </source>
</evidence>
<dbReference type="RefSeq" id="WP_043394450.1">
    <property type="nucleotide sequence ID" value="NZ_JPMI01000080.1"/>
</dbReference>
<evidence type="ECO:0008006" key="4">
    <source>
        <dbReference type="Google" id="ProtNLM"/>
    </source>
</evidence>